<organism evidence="1">
    <name type="scientific">marine sediment metagenome</name>
    <dbReference type="NCBI Taxonomy" id="412755"/>
    <lineage>
        <taxon>unclassified sequences</taxon>
        <taxon>metagenomes</taxon>
        <taxon>ecological metagenomes</taxon>
    </lineage>
</organism>
<name>X1GR69_9ZZZZ</name>
<sequence>VKPIFSKPPSQLEERSPMQAGIRKWVSVPANNSTKVDCLY</sequence>
<accession>X1GR69</accession>
<reference evidence="1" key="1">
    <citation type="journal article" date="2014" name="Front. Microbiol.">
        <title>High frequency of phylogenetically diverse reductive dehalogenase-homologous genes in deep subseafloor sedimentary metagenomes.</title>
        <authorList>
            <person name="Kawai M."/>
            <person name="Futagami T."/>
            <person name="Toyoda A."/>
            <person name="Takaki Y."/>
            <person name="Nishi S."/>
            <person name="Hori S."/>
            <person name="Arai W."/>
            <person name="Tsubouchi T."/>
            <person name="Morono Y."/>
            <person name="Uchiyama I."/>
            <person name="Ito T."/>
            <person name="Fujiyama A."/>
            <person name="Inagaki F."/>
            <person name="Takami H."/>
        </authorList>
    </citation>
    <scope>NUCLEOTIDE SEQUENCE</scope>
    <source>
        <strain evidence="1">Expedition CK06-06</strain>
    </source>
</reference>
<dbReference type="EMBL" id="BARU01010007">
    <property type="protein sequence ID" value="GAH44099.1"/>
    <property type="molecule type" value="Genomic_DNA"/>
</dbReference>
<gene>
    <name evidence="1" type="ORF">S03H2_19187</name>
</gene>
<feature type="non-terminal residue" evidence="1">
    <location>
        <position position="1"/>
    </location>
</feature>
<evidence type="ECO:0000313" key="1">
    <source>
        <dbReference type="EMBL" id="GAH44099.1"/>
    </source>
</evidence>
<dbReference type="AlphaFoldDB" id="X1GR69"/>
<comment type="caution">
    <text evidence="1">The sequence shown here is derived from an EMBL/GenBank/DDBJ whole genome shotgun (WGS) entry which is preliminary data.</text>
</comment>
<protein>
    <submittedName>
        <fullName evidence="1">Uncharacterized protein</fullName>
    </submittedName>
</protein>
<proteinExistence type="predicted"/>